<accession>A0A1L9TYJ3</accession>
<protein>
    <recommendedName>
        <fullName evidence="4">Secreted protein</fullName>
    </recommendedName>
</protein>
<evidence type="ECO:0008006" key="4">
    <source>
        <dbReference type="Google" id="ProtNLM"/>
    </source>
</evidence>
<evidence type="ECO:0000313" key="3">
    <source>
        <dbReference type="Proteomes" id="UP000184356"/>
    </source>
</evidence>
<feature type="signal peptide" evidence="1">
    <location>
        <begin position="1"/>
        <end position="22"/>
    </location>
</feature>
<organism evidence="2 3">
    <name type="scientific">Aspergillus sydowii CBS 593.65</name>
    <dbReference type="NCBI Taxonomy" id="1036612"/>
    <lineage>
        <taxon>Eukaryota</taxon>
        <taxon>Fungi</taxon>
        <taxon>Dikarya</taxon>
        <taxon>Ascomycota</taxon>
        <taxon>Pezizomycotina</taxon>
        <taxon>Eurotiomycetes</taxon>
        <taxon>Eurotiomycetidae</taxon>
        <taxon>Eurotiales</taxon>
        <taxon>Aspergillaceae</taxon>
        <taxon>Aspergillus</taxon>
        <taxon>Aspergillus subgen. Nidulantes</taxon>
    </lineage>
</organism>
<feature type="chain" id="PRO_5013381503" description="Secreted protein" evidence="1">
    <location>
        <begin position="23"/>
        <end position="140"/>
    </location>
</feature>
<name>A0A1L9TYJ3_9EURO</name>
<reference evidence="3" key="1">
    <citation type="journal article" date="2017" name="Genome Biol.">
        <title>Comparative genomics reveals high biological diversity and specific adaptations in the industrially and medically important fungal genus Aspergillus.</title>
        <authorList>
            <person name="de Vries R.P."/>
            <person name="Riley R."/>
            <person name="Wiebenga A."/>
            <person name="Aguilar-Osorio G."/>
            <person name="Amillis S."/>
            <person name="Uchima C.A."/>
            <person name="Anderluh G."/>
            <person name="Asadollahi M."/>
            <person name="Askin M."/>
            <person name="Barry K."/>
            <person name="Battaglia E."/>
            <person name="Bayram O."/>
            <person name="Benocci T."/>
            <person name="Braus-Stromeyer S.A."/>
            <person name="Caldana C."/>
            <person name="Canovas D."/>
            <person name="Cerqueira G.C."/>
            <person name="Chen F."/>
            <person name="Chen W."/>
            <person name="Choi C."/>
            <person name="Clum A."/>
            <person name="Dos Santos R.A."/>
            <person name="Damasio A.R."/>
            <person name="Diallinas G."/>
            <person name="Emri T."/>
            <person name="Fekete E."/>
            <person name="Flipphi M."/>
            <person name="Freyberg S."/>
            <person name="Gallo A."/>
            <person name="Gournas C."/>
            <person name="Habgood R."/>
            <person name="Hainaut M."/>
            <person name="Harispe M.L."/>
            <person name="Henrissat B."/>
            <person name="Hilden K.S."/>
            <person name="Hope R."/>
            <person name="Hossain A."/>
            <person name="Karabika E."/>
            <person name="Karaffa L."/>
            <person name="Karanyi Z."/>
            <person name="Krasevec N."/>
            <person name="Kuo A."/>
            <person name="Kusch H."/>
            <person name="LaButti K."/>
            <person name="Lagendijk E.L."/>
            <person name="Lapidus A."/>
            <person name="Levasseur A."/>
            <person name="Lindquist E."/>
            <person name="Lipzen A."/>
            <person name="Logrieco A.F."/>
            <person name="MacCabe A."/>
            <person name="Maekelae M.R."/>
            <person name="Malavazi I."/>
            <person name="Melin P."/>
            <person name="Meyer V."/>
            <person name="Mielnichuk N."/>
            <person name="Miskei M."/>
            <person name="Molnar A.P."/>
            <person name="Mule G."/>
            <person name="Ngan C.Y."/>
            <person name="Orejas M."/>
            <person name="Orosz E."/>
            <person name="Ouedraogo J.P."/>
            <person name="Overkamp K.M."/>
            <person name="Park H.-S."/>
            <person name="Perrone G."/>
            <person name="Piumi F."/>
            <person name="Punt P.J."/>
            <person name="Ram A.F."/>
            <person name="Ramon A."/>
            <person name="Rauscher S."/>
            <person name="Record E."/>
            <person name="Riano-Pachon D.M."/>
            <person name="Robert V."/>
            <person name="Roehrig J."/>
            <person name="Ruller R."/>
            <person name="Salamov A."/>
            <person name="Salih N.S."/>
            <person name="Samson R.A."/>
            <person name="Sandor E."/>
            <person name="Sanguinetti M."/>
            <person name="Schuetze T."/>
            <person name="Sepcic K."/>
            <person name="Shelest E."/>
            <person name="Sherlock G."/>
            <person name="Sophianopoulou V."/>
            <person name="Squina F.M."/>
            <person name="Sun H."/>
            <person name="Susca A."/>
            <person name="Todd R.B."/>
            <person name="Tsang A."/>
            <person name="Unkles S.E."/>
            <person name="van de Wiele N."/>
            <person name="van Rossen-Uffink D."/>
            <person name="Oliveira J.V."/>
            <person name="Vesth T.C."/>
            <person name="Visser J."/>
            <person name="Yu J.-H."/>
            <person name="Zhou M."/>
            <person name="Andersen M.R."/>
            <person name="Archer D.B."/>
            <person name="Baker S.E."/>
            <person name="Benoit I."/>
            <person name="Brakhage A.A."/>
            <person name="Braus G.H."/>
            <person name="Fischer R."/>
            <person name="Frisvad J.C."/>
            <person name="Goldman G.H."/>
            <person name="Houbraken J."/>
            <person name="Oakley B."/>
            <person name="Pocsi I."/>
            <person name="Scazzocchio C."/>
            <person name="Seiboth B."/>
            <person name="vanKuyk P.A."/>
            <person name="Wortman J."/>
            <person name="Dyer P.S."/>
            <person name="Grigoriev I.V."/>
        </authorList>
    </citation>
    <scope>NUCLEOTIDE SEQUENCE [LARGE SCALE GENOMIC DNA]</scope>
    <source>
        <strain evidence="3">CBS 593.65</strain>
    </source>
</reference>
<keyword evidence="3" id="KW-1185">Reference proteome</keyword>
<dbReference type="AlphaFoldDB" id="A0A1L9TYJ3"/>
<keyword evidence="1" id="KW-0732">Signal</keyword>
<dbReference type="RefSeq" id="XP_040708159.1">
    <property type="nucleotide sequence ID" value="XM_040844271.1"/>
</dbReference>
<sequence length="140" mass="14925">MASRLLFWGVCSASTLAGRSWGRPVLHQSESSQGNKSGLLGGLNHANCIQVLGLSFSPRTDSLLLMVRHNISASTISRQGYSPGGVTSNPRGPGVQRIANSSACFAWRSTNCILRPLAMAFGDNNTPLPQHLFRGIFVAS</sequence>
<evidence type="ECO:0000313" key="2">
    <source>
        <dbReference type="EMBL" id="OJJ64353.1"/>
    </source>
</evidence>
<evidence type="ECO:0000256" key="1">
    <source>
        <dbReference type="SAM" id="SignalP"/>
    </source>
</evidence>
<proteinExistence type="predicted"/>
<dbReference type="GeneID" id="63760344"/>
<gene>
    <name evidence="2" type="ORF">ASPSYDRAFT_26360</name>
</gene>
<dbReference type="VEuPathDB" id="FungiDB:ASPSYDRAFT_26360"/>
<dbReference type="Proteomes" id="UP000184356">
    <property type="component" value="Unassembled WGS sequence"/>
</dbReference>
<dbReference type="EMBL" id="KV878582">
    <property type="protein sequence ID" value="OJJ64353.1"/>
    <property type="molecule type" value="Genomic_DNA"/>
</dbReference>